<protein>
    <submittedName>
        <fullName evidence="1">Uncharacterized protein</fullName>
    </submittedName>
</protein>
<sequence>MKKTVKLKKMKGEWFMGMDGFERVVYGELKKAKYSLIPKYRSTIVHLQPFSIDIEAVIIFILFDFHSTIGMNFVNSERV</sequence>
<organism evidence="1 2">
    <name type="scientific">Hibiscus sabdariffa</name>
    <name type="common">roselle</name>
    <dbReference type="NCBI Taxonomy" id="183260"/>
    <lineage>
        <taxon>Eukaryota</taxon>
        <taxon>Viridiplantae</taxon>
        <taxon>Streptophyta</taxon>
        <taxon>Embryophyta</taxon>
        <taxon>Tracheophyta</taxon>
        <taxon>Spermatophyta</taxon>
        <taxon>Magnoliopsida</taxon>
        <taxon>eudicotyledons</taxon>
        <taxon>Gunneridae</taxon>
        <taxon>Pentapetalae</taxon>
        <taxon>rosids</taxon>
        <taxon>malvids</taxon>
        <taxon>Malvales</taxon>
        <taxon>Malvaceae</taxon>
        <taxon>Malvoideae</taxon>
        <taxon>Hibiscus</taxon>
    </lineage>
</organism>
<accession>A0ABR2STX5</accession>
<reference evidence="1 2" key="1">
    <citation type="journal article" date="2024" name="G3 (Bethesda)">
        <title>Genome assembly of Hibiscus sabdariffa L. provides insights into metabolisms of medicinal natural products.</title>
        <authorList>
            <person name="Kim T."/>
        </authorList>
    </citation>
    <scope>NUCLEOTIDE SEQUENCE [LARGE SCALE GENOMIC DNA]</scope>
    <source>
        <strain evidence="1">TK-2024</strain>
        <tissue evidence="1">Old leaves</tissue>
    </source>
</reference>
<keyword evidence="2" id="KW-1185">Reference proteome</keyword>
<evidence type="ECO:0000313" key="2">
    <source>
        <dbReference type="Proteomes" id="UP001396334"/>
    </source>
</evidence>
<comment type="caution">
    <text evidence="1">The sequence shown here is derived from an EMBL/GenBank/DDBJ whole genome shotgun (WGS) entry which is preliminary data.</text>
</comment>
<proteinExistence type="predicted"/>
<name>A0ABR2STX5_9ROSI</name>
<gene>
    <name evidence="1" type="ORF">V6N11_025621</name>
</gene>
<evidence type="ECO:0000313" key="1">
    <source>
        <dbReference type="EMBL" id="KAK9028461.1"/>
    </source>
</evidence>
<dbReference type="EMBL" id="JBBPBN010000011">
    <property type="protein sequence ID" value="KAK9028461.1"/>
    <property type="molecule type" value="Genomic_DNA"/>
</dbReference>
<dbReference type="Proteomes" id="UP001396334">
    <property type="component" value="Unassembled WGS sequence"/>
</dbReference>